<reference evidence="3 4" key="1">
    <citation type="submission" date="2018-09" db="EMBL/GenBank/DDBJ databases">
        <title>YIM PH21274 draft genome.</title>
        <authorList>
            <person name="Miao C."/>
        </authorList>
    </citation>
    <scope>NUCLEOTIDE SEQUENCE [LARGE SCALE GENOMIC DNA]</scope>
    <source>
        <strain evidence="3 4">YIM PH 21724</strain>
    </source>
</reference>
<sequence>MVPCRTRTTSERGHSDPEPCLGKTFGEPVAVGIGFRPGASAERIIGAVREVVGDSVINCLATLDHRATEPGLRCAAAQLGVPVLTYSATELARVEVDAPSAATLGRVGTPSVAEAAARLAGGRLLTPKRIVGYVTVAVAQGIPSAH</sequence>
<proteinExistence type="predicted"/>
<dbReference type="PANTHER" id="PTHR47036">
    <property type="entry name" value="COBALT-FACTOR III C(17)-METHYLTRANSFERASE-RELATED"/>
    <property type="match status" value="1"/>
</dbReference>
<dbReference type="GO" id="GO:0009236">
    <property type="term" value="P:cobalamin biosynthetic process"/>
    <property type="evidence" value="ECO:0007669"/>
    <property type="project" value="InterPro"/>
</dbReference>
<name>A0A3A4KQK2_9NOCA</name>
<dbReference type="Proteomes" id="UP000266677">
    <property type="component" value="Unassembled WGS sequence"/>
</dbReference>
<dbReference type="InterPro" id="IPR051810">
    <property type="entry name" value="Precorrin_MeTrfase"/>
</dbReference>
<organism evidence="3 4">
    <name type="scientific">Nocardia panacis</name>
    <dbReference type="NCBI Taxonomy" id="2340916"/>
    <lineage>
        <taxon>Bacteria</taxon>
        <taxon>Bacillati</taxon>
        <taxon>Actinomycetota</taxon>
        <taxon>Actinomycetes</taxon>
        <taxon>Mycobacteriales</taxon>
        <taxon>Nocardiaceae</taxon>
        <taxon>Nocardia</taxon>
    </lineage>
</organism>
<feature type="domain" description="CobE/GbiG C-terminal" evidence="2">
    <location>
        <begin position="30"/>
        <end position="139"/>
    </location>
</feature>
<evidence type="ECO:0000313" key="3">
    <source>
        <dbReference type="EMBL" id="RJO75290.1"/>
    </source>
</evidence>
<gene>
    <name evidence="3" type="ORF">D5S18_15205</name>
</gene>
<dbReference type="EMBL" id="QZFU01000019">
    <property type="protein sequence ID" value="RJO75290.1"/>
    <property type="molecule type" value="Genomic_DNA"/>
</dbReference>
<dbReference type="AlphaFoldDB" id="A0A3A4KQK2"/>
<accession>A0A3A4KQK2</accession>
<dbReference type="PANTHER" id="PTHR47036:SF1">
    <property type="entry name" value="COBALT-FACTOR III C(17)-METHYLTRANSFERASE-RELATED"/>
    <property type="match status" value="1"/>
</dbReference>
<protein>
    <submittedName>
        <fullName evidence="3">Cobalamin biosynthesis protein</fullName>
    </submittedName>
</protein>
<dbReference type="Pfam" id="PF01890">
    <property type="entry name" value="CbiG_C"/>
    <property type="match status" value="1"/>
</dbReference>
<feature type="region of interest" description="Disordered" evidence="1">
    <location>
        <begin position="1"/>
        <end position="21"/>
    </location>
</feature>
<dbReference type="OrthoDB" id="5198016at2"/>
<dbReference type="SUPFAM" id="SSF159664">
    <property type="entry name" value="CobE/GbiG C-terminal domain-like"/>
    <property type="match status" value="1"/>
</dbReference>
<dbReference type="Gene3D" id="3.30.420.180">
    <property type="entry name" value="CobE/GbiG C-terminal domain"/>
    <property type="match status" value="1"/>
</dbReference>
<evidence type="ECO:0000256" key="1">
    <source>
        <dbReference type="SAM" id="MobiDB-lite"/>
    </source>
</evidence>
<feature type="compositionally biased region" description="Basic and acidic residues" evidence="1">
    <location>
        <begin position="8"/>
        <end position="17"/>
    </location>
</feature>
<evidence type="ECO:0000313" key="4">
    <source>
        <dbReference type="Proteomes" id="UP000266677"/>
    </source>
</evidence>
<dbReference type="InterPro" id="IPR002750">
    <property type="entry name" value="CobE/GbiG_C"/>
</dbReference>
<comment type="caution">
    <text evidence="3">The sequence shown here is derived from an EMBL/GenBank/DDBJ whole genome shotgun (WGS) entry which is preliminary data.</text>
</comment>
<dbReference type="InterPro" id="IPR036518">
    <property type="entry name" value="CobE/GbiG_C_sf"/>
</dbReference>
<evidence type="ECO:0000259" key="2">
    <source>
        <dbReference type="Pfam" id="PF01890"/>
    </source>
</evidence>
<dbReference type="RefSeq" id="WP_120042162.1">
    <property type="nucleotide sequence ID" value="NZ_QZFU01000019.1"/>
</dbReference>
<keyword evidence="4" id="KW-1185">Reference proteome</keyword>